<evidence type="ECO:0000313" key="2">
    <source>
        <dbReference type="Proteomes" id="UP000694541"/>
    </source>
</evidence>
<keyword evidence="2" id="KW-1185">Reference proteome</keyword>
<dbReference type="AlphaFoldDB" id="A0A8B9M0T7"/>
<sequence length="73" mass="8255">MGVSAKRRPKAQPTTLVLPPQYVDDVINRIDRMFPEMSIQLSRPNGTSAMLLVSWIIESLAVDILTATWKWSL</sequence>
<protein>
    <submittedName>
        <fullName evidence="1">Mediator complex subunit 27</fullName>
    </submittedName>
</protein>
<reference evidence="1" key="1">
    <citation type="submission" date="2025-08" db="UniProtKB">
        <authorList>
            <consortium name="Ensembl"/>
        </authorList>
    </citation>
    <scope>IDENTIFICATION</scope>
</reference>
<reference evidence="1" key="2">
    <citation type="submission" date="2025-09" db="UniProtKB">
        <authorList>
            <consortium name="Ensembl"/>
        </authorList>
    </citation>
    <scope>IDENTIFICATION</scope>
</reference>
<dbReference type="Proteomes" id="UP000694541">
    <property type="component" value="Unplaced"/>
</dbReference>
<organism evidence="1 2">
    <name type="scientific">Accipiter nisus</name>
    <name type="common">Eurasian sparrowhawk</name>
    <dbReference type="NCBI Taxonomy" id="211598"/>
    <lineage>
        <taxon>Eukaryota</taxon>
        <taxon>Metazoa</taxon>
        <taxon>Chordata</taxon>
        <taxon>Craniata</taxon>
        <taxon>Vertebrata</taxon>
        <taxon>Euteleostomi</taxon>
        <taxon>Archelosauria</taxon>
        <taxon>Archosauria</taxon>
        <taxon>Dinosauria</taxon>
        <taxon>Saurischia</taxon>
        <taxon>Theropoda</taxon>
        <taxon>Coelurosauria</taxon>
        <taxon>Aves</taxon>
        <taxon>Neognathae</taxon>
        <taxon>Neoaves</taxon>
        <taxon>Telluraves</taxon>
        <taxon>Accipitrimorphae</taxon>
        <taxon>Accipitriformes</taxon>
        <taxon>Accipitridae</taxon>
        <taxon>Accipitrinae</taxon>
        <taxon>Accipiter</taxon>
    </lineage>
</organism>
<name>A0A8B9M0T7_9AVES</name>
<accession>A0A8B9M0T7</accession>
<evidence type="ECO:0000313" key="1">
    <source>
        <dbReference type="Ensembl" id="ENSANIP00000001997.1"/>
    </source>
</evidence>
<dbReference type="Ensembl" id="ENSANIT00000002058.1">
    <property type="protein sequence ID" value="ENSANIP00000001997.1"/>
    <property type="gene ID" value="ENSANIG00000001411.1"/>
</dbReference>
<proteinExistence type="predicted"/>